<sequence>MNIVNEATLPDPVELVRQAVKADLDSAVLKERRFDVAKNSIEWCTSHRYLNASDPLWPRQIEMLARFFEDVCYFCSDTDYVHNVLVDDSVGNVMDRFCLLEHGVCPRCQRNRLEMLQEWQRDPRYVKYHAWDSSVNLRGVPPNEFCGIWGQRSGKSFAVATFFWTYILHRYLAIPNVPAYYRLASNTVLEAVFVAPVKEQVKTYMWLPFFHVYDASPWFREYVDHLKSEEGKIGIPLYHRSVESLAFPSKRLAVYMKAANSGTLRGGTRIWATLDELGWFSATEDGKKRAGIKDGTEVFTSLNRSLRTVRTRANKRRSQLSDHDVLDAYMFCISSPSSVNDPIEQRAAIASKTPRMMHTRYATWEVNPEEDEETIREEEGSDEVKFKRDYCAQPPRAASPFIAQSPLLQQLVDHEQTTRKLFVYEVAAQVEHDTGITLLRPTLKRRAADKITPRVLTVDNGEKQNSFSVCMASYYPEHDGILLEEFLEVAPYRHHQVDLQWCYDELVLGLVNTFNVVAVYYDRWESSYAVRDLRTNHHIDAERYSLKWKDFDQFREDLRGSKIWFPVPECDPEELLQTNNLVER</sequence>
<feature type="non-terminal residue" evidence="1">
    <location>
        <position position="584"/>
    </location>
</feature>
<name>A0A0F9R9G6_9ZZZZ</name>
<reference evidence="1" key="1">
    <citation type="journal article" date="2015" name="Nature">
        <title>Complex archaea that bridge the gap between prokaryotes and eukaryotes.</title>
        <authorList>
            <person name="Spang A."/>
            <person name="Saw J.H."/>
            <person name="Jorgensen S.L."/>
            <person name="Zaremba-Niedzwiedzka K."/>
            <person name="Martijn J."/>
            <person name="Lind A.E."/>
            <person name="van Eijk R."/>
            <person name="Schleper C."/>
            <person name="Guy L."/>
            <person name="Ettema T.J."/>
        </authorList>
    </citation>
    <scope>NUCLEOTIDE SEQUENCE</scope>
</reference>
<accession>A0A0F9R9G6</accession>
<comment type="caution">
    <text evidence="1">The sequence shown here is derived from an EMBL/GenBank/DDBJ whole genome shotgun (WGS) entry which is preliminary data.</text>
</comment>
<protein>
    <submittedName>
        <fullName evidence="1">Uncharacterized protein</fullName>
    </submittedName>
</protein>
<evidence type="ECO:0000313" key="1">
    <source>
        <dbReference type="EMBL" id="KKN21811.1"/>
    </source>
</evidence>
<dbReference type="Gene3D" id="3.40.50.300">
    <property type="entry name" value="P-loop containing nucleotide triphosphate hydrolases"/>
    <property type="match status" value="1"/>
</dbReference>
<dbReference type="AlphaFoldDB" id="A0A0F9R9G6"/>
<dbReference type="EMBL" id="LAZR01003117">
    <property type="protein sequence ID" value="KKN21811.1"/>
    <property type="molecule type" value="Genomic_DNA"/>
</dbReference>
<gene>
    <name evidence="1" type="ORF">LCGC14_0921680</name>
</gene>
<proteinExistence type="predicted"/>
<organism evidence="1">
    <name type="scientific">marine sediment metagenome</name>
    <dbReference type="NCBI Taxonomy" id="412755"/>
    <lineage>
        <taxon>unclassified sequences</taxon>
        <taxon>metagenomes</taxon>
        <taxon>ecological metagenomes</taxon>
    </lineage>
</organism>
<dbReference type="InterPro" id="IPR027417">
    <property type="entry name" value="P-loop_NTPase"/>
</dbReference>